<dbReference type="RefSeq" id="WP_106512112.1">
    <property type="nucleotide sequence ID" value="NZ_PXYI01000002.1"/>
</dbReference>
<protein>
    <submittedName>
        <fullName evidence="2">Peptidoglycan-binding protein</fullName>
    </submittedName>
</protein>
<feature type="compositionally biased region" description="Low complexity" evidence="1">
    <location>
        <begin position="93"/>
        <end position="106"/>
    </location>
</feature>
<accession>A0A2P7QVE8</accession>
<organism evidence="2 3">
    <name type="scientific">Allosphingosinicella deserti</name>
    <dbReference type="NCBI Taxonomy" id="2116704"/>
    <lineage>
        <taxon>Bacteria</taxon>
        <taxon>Pseudomonadati</taxon>
        <taxon>Pseudomonadota</taxon>
        <taxon>Alphaproteobacteria</taxon>
        <taxon>Sphingomonadales</taxon>
        <taxon>Sphingomonadaceae</taxon>
        <taxon>Allosphingosinicella</taxon>
    </lineage>
</organism>
<evidence type="ECO:0000313" key="3">
    <source>
        <dbReference type="Proteomes" id="UP000241167"/>
    </source>
</evidence>
<sequence>MIGRIDLERLRPEQKADLIYTQARNDLSTRLWRAALGDGGTPEASGETGAGTGAGTSLESLLAVLTQQPATAPRAPAAPIGPRMGRLEGLTLPTTEPSTAPAAADEATAEEVGRAGGLGPNAQHQGSLERAAARTGIPTAALAAIVDAEAAKGRDGSWKLYSRNPRSSAAGLGQFLAGTWIGEAQRSGTWLNQVAKNRGWISDSGKIAKGAQAELLALRYDGETSIHAIADYAKGNLDRLRRAGVDIGGGVGKVAQAAYLGHHLGAGDAVKFLKGGLDNGRAATLLRAQVGAASANARLAQAGNATAAHRQWLLGFVERHIRPERFQV</sequence>
<dbReference type="AlphaFoldDB" id="A0A2P7QVE8"/>
<evidence type="ECO:0000313" key="2">
    <source>
        <dbReference type="EMBL" id="PSJ41947.1"/>
    </source>
</evidence>
<comment type="caution">
    <text evidence="2">The sequence shown here is derived from an EMBL/GenBank/DDBJ whole genome shotgun (WGS) entry which is preliminary data.</text>
</comment>
<gene>
    <name evidence="2" type="ORF">C7I55_06705</name>
</gene>
<evidence type="ECO:0000256" key="1">
    <source>
        <dbReference type="SAM" id="MobiDB-lite"/>
    </source>
</evidence>
<dbReference type="OrthoDB" id="8477976at2"/>
<proteinExistence type="predicted"/>
<dbReference type="EMBL" id="PXYI01000002">
    <property type="protein sequence ID" value="PSJ41947.1"/>
    <property type="molecule type" value="Genomic_DNA"/>
</dbReference>
<keyword evidence="3" id="KW-1185">Reference proteome</keyword>
<feature type="region of interest" description="Disordered" evidence="1">
    <location>
        <begin position="93"/>
        <end position="125"/>
    </location>
</feature>
<name>A0A2P7QVE8_9SPHN</name>
<dbReference type="Gene3D" id="1.10.530.10">
    <property type="match status" value="1"/>
</dbReference>
<dbReference type="Proteomes" id="UP000241167">
    <property type="component" value="Unassembled WGS sequence"/>
</dbReference>
<reference evidence="2 3" key="1">
    <citation type="submission" date="2018-03" db="EMBL/GenBank/DDBJ databases">
        <title>The draft genome of Sphingosinicella sp. GL-C-18.</title>
        <authorList>
            <person name="Liu L."/>
            <person name="Li L."/>
            <person name="Liang L."/>
            <person name="Zhang X."/>
            <person name="Wang T."/>
        </authorList>
    </citation>
    <scope>NUCLEOTIDE SEQUENCE [LARGE SCALE GENOMIC DNA]</scope>
    <source>
        <strain evidence="2 3">GL-C-18</strain>
    </source>
</reference>